<organism evidence="1 2">
    <name type="scientific">Platysternon megacephalum</name>
    <name type="common">big-headed turtle</name>
    <dbReference type="NCBI Taxonomy" id="55544"/>
    <lineage>
        <taxon>Eukaryota</taxon>
        <taxon>Metazoa</taxon>
        <taxon>Chordata</taxon>
        <taxon>Craniata</taxon>
        <taxon>Vertebrata</taxon>
        <taxon>Euteleostomi</taxon>
        <taxon>Archelosauria</taxon>
        <taxon>Testudinata</taxon>
        <taxon>Testudines</taxon>
        <taxon>Cryptodira</taxon>
        <taxon>Durocryptodira</taxon>
        <taxon>Testudinoidea</taxon>
        <taxon>Platysternidae</taxon>
        <taxon>Platysternon</taxon>
    </lineage>
</organism>
<protein>
    <submittedName>
        <fullName evidence="1">Putative G-protein coupled receptor 116</fullName>
    </submittedName>
</protein>
<accession>A0A4D9EJW8</accession>
<reference evidence="1 2" key="2">
    <citation type="submission" date="2019-04" db="EMBL/GenBank/DDBJ databases">
        <title>The genome sequence of big-headed turtle.</title>
        <authorList>
            <person name="Gong S."/>
        </authorList>
    </citation>
    <scope>NUCLEOTIDE SEQUENCE [LARGE SCALE GENOMIC DNA]</scope>
    <source>
        <strain evidence="1">DO16091913</strain>
        <tissue evidence="1">Muscle</tissue>
    </source>
</reference>
<evidence type="ECO:0000313" key="1">
    <source>
        <dbReference type="EMBL" id="TFK09295.1"/>
    </source>
</evidence>
<keyword evidence="1" id="KW-0675">Receptor</keyword>
<dbReference type="AlphaFoldDB" id="A0A4D9EJW8"/>
<dbReference type="EMBL" id="QXTE01000055">
    <property type="protein sequence ID" value="TFK09295.1"/>
    <property type="molecule type" value="Genomic_DNA"/>
</dbReference>
<proteinExistence type="predicted"/>
<evidence type="ECO:0000313" key="2">
    <source>
        <dbReference type="Proteomes" id="UP000297703"/>
    </source>
</evidence>
<comment type="caution">
    <text evidence="1">The sequence shown here is derived from an EMBL/GenBank/DDBJ whole genome shotgun (WGS) entry which is preliminary data.</text>
</comment>
<reference evidence="1 2" key="1">
    <citation type="submission" date="2019-04" db="EMBL/GenBank/DDBJ databases">
        <title>Draft genome of the big-headed turtle Platysternon megacephalum.</title>
        <authorList>
            <person name="Gong S."/>
        </authorList>
    </citation>
    <scope>NUCLEOTIDE SEQUENCE [LARGE SCALE GENOMIC DNA]</scope>
    <source>
        <strain evidence="1">DO16091913</strain>
        <tissue evidence="1">Muscle</tissue>
    </source>
</reference>
<keyword evidence="2" id="KW-1185">Reference proteome</keyword>
<name>A0A4D9EJW8_9SAUR</name>
<sequence>MQPQPVTRIDTSWSSSYFPTSLLGTHSCVLSLPSACGLTPDWKWSVFIGLCSPSSSSIHLQCLIQQNSAYSEAHVSVCSHLAGESDQNVDTALGGSNQNHDF</sequence>
<dbReference type="Proteomes" id="UP000297703">
    <property type="component" value="Unassembled WGS sequence"/>
</dbReference>
<gene>
    <name evidence="1" type="ORF">DR999_PMT07746</name>
</gene>